<comment type="function">
    <text evidence="14">Plays a role in microtubule organization and/or maintenance for the formation of primary cilia (PC), a microtubule-based structure that protrudes from the surface of epithelial cells. Plays a critical role in G2/M checkpoint and nuclear divisions. A key player in the DNA damage-activated ATR/ATM signaling cascade since it is required for the proper phosphorylation of H2AX, RPA, CHEK2 and CHEK1. Plays a critical role in chromosome segregation, acting as a mediator required for the maintenance of genomic stability through modulation of MDC1, RPA and CHEK1.</text>
</comment>
<evidence type="ECO:0000256" key="11">
    <source>
        <dbReference type="ARBA" id="ARBA00023212"/>
    </source>
</evidence>
<proteinExistence type="predicted"/>
<dbReference type="GO" id="GO:0060271">
    <property type="term" value="P:cilium assembly"/>
    <property type="evidence" value="ECO:0007669"/>
    <property type="project" value="TreeGrafter"/>
</dbReference>
<evidence type="ECO:0000256" key="8">
    <source>
        <dbReference type="ARBA" id="ARBA00022794"/>
    </source>
</evidence>
<accession>A0A7J8GWY6</accession>
<dbReference type="GO" id="GO:0005814">
    <property type="term" value="C:centriole"/>
    <property type="evidence" value="ECO:0007669"/>
    <property type="project" value="UniProtKB-SubCell"/>
</dbReference>
<evidence type="ECO:0000256" key="10">
    <source>
        <dbReference type="ARBA" id="ARBA00023204"/>
    </source>
</evidence>
<dbReference type="SUPFAM" id="SSF51045">
    <property type="entry name" value="WW domain"/>
    <property type="match status" value="1"/>
</dbReference>
<keyword evidence="12" id="KW-0539">Nucleus</keyword>
<protein>
    <recommendedName>
        <fullName evidence="16">Centrosomal protein of 164 kDa</fullName>
    </recommendedName>
</protein>
<keyword evidence="20" id="KW-1185">Reference proteome</keyword>
<comment type="subcellular location">
    <subcellularLocation>
        <location evidence="1">Cytoplasm</location>
        <location evidence="1">Cytoskeleton</location>
        <location evidence="1">Microtubule organizing center</location>
        <location evidence="1">Centrosome</location>
        <location evidence="1">Centriole</location>
    </subcellularLocation>
    <subcellularLocation>
        <location evidence="2">Nucleus</location>
    </subcellularLocation>
</comment>
<evidence type="ECO:0000256" key="1">
    <source>
        <dbReference type="ARBA" id="ARBA00004114"/>
    </source>
</evidence>
<evidence type="ECO:0000256" key="15">
    <source>
        <dbReference type="ARBA" id="ARBA00061715"/>
    </source>
</evidence>
<feature type="region of interest" description="Disordered" evidence="17">
    <location>
        <begin position="106"/>
        <end position="147"/>
    </location>
</feature>
<sequence>MAGRPIRIGDQLVLEEDYDETYIPSEQEILEFAREIGIDPIKEPELMWLAREGIVAPLPVEWKPCQDITGDIYYFNFANGQSMWDHPCDEHYRNLVIQERGKLSTSGAIKKKDKKKKKEKKDKKDKETSKSPLEMQPDQGLLPSSSFLRGPSPLSAPGLADVDLDQEMQARSEGSFKKGKSPCMLGDTPWPLMGTLPNKLQPLSKGQASRTHQIIADVEKILGKAQVGPLDLQGTAWICVWCLLYWNKAPSMSVPWDEALSLQYLSLIEIRLFFPNVLILEPSVSPFDYLRIGPRALPEVAEGWGPEVLSFVFSLLALCYPQGHSFPFPGAPPQSPLS</sequence>
<dbReference type="EMBL" id="JACASE010000005">
    <property type="protein sequence ID" value="KAF6464477.1"/>
    <property type="molecule type" value="Genomic_DNA"/>
</dbReference>
<evidence type="ECO:0000256" key="16">
    <source>
        <dbReference type="ARBA" id="ARBA00067900"/>
    </source>
</evidence>
<keyword evidence="6" id="KW-0227">DNA damage</keyword>
<evidence type="ECO:0000259" key="18">
    <source>
        <dbReference type="PROSITE" id="PS50020"/>
    </source>
</evidence>
<evidence type="ECO:0000256" key="3">
    <source>
        <dbReference type="ARBA" id="ARBA00022490"/>
    </source>
</evidence>
<keyword evidence="8" id="KW-0970">Cilium biogenesis/degradation</keyword>
<dbReference type="InterPro" id="IPR051841">
    <property type="entry name" value="MT-Golgi_org_protein"/>
</dbReference>
<dbReference type="PROSITE" id="PS50020">
    <property type="entry name" value="WW_DOMAIN_2"/>
    <property type="match status" value="1"/>
</dbReference>
<keyword evidence="13" id="KW-0131">Cell cycle</keyword>
<evidence type="ECO:0000256" key="9">
    <source>
        <dbReference type="ARBA" id="ARBA00023054"/>
    </source>
</evidence>
<evidence type="ECO:0000256" key="2">
    <source>
        <dbReference type="ARBA" id="ARBA00004123"/>
    </source>
</evidence>
<comment type="caution">
    <text evidence="19">The sequence shown here is derived from an EMBL/GenBank/DDBJ whole genome shotgun (WGS) entry which is preliminary data.</text>
</comment>
<evidence type="ECO:0000313" key="20">
    <source>
        <dbReference type="Proteomes" id="UP000593571"/>
    </source>
</evidence>
<dbReference type="GO" id="GO:0051301">
    <property type="term" value="P:cell division"/>
    <property type="evidence" value="ECO:0007669"/>
    <property type="project" value="UniProtKB-KW"/>
</dbReference>
<name>A0A7J8GWY6_ROUAE</name>
<dbReference type="InterPro" id="IPR036020">
    <property type="entry name" value="WW_dom_sf"/>
</dbReference>
<keyword evidence="5" id="KW-0132">Cell division</keyword>
<dbReference type="AlphaFoldDB" id="A0A7J8GWY6"/>
<dbReference type="GO" id="GO:0006281">
    <property type="term" value="P:DNA repair"/>
    <property type="evidence" value="ECO:0007669"/>
    <property type="project" value="UniProtKB-KW"/>
</dbReference>
<evidence type="ECO:0000256" key="7">
    <source>
        <dbReference type="ARBA" id="ARBA00022776"/>
    </source>
</evidence>
<dbReference type="PANTHER" id="PTHR18902">
    <property type="entry name" value="NUCLEAR MITOTIC APPARATUS PROTEIN 1-RELATED"/>
    <property type="match status" value="1"/>
</dbReference>
<keyword evidence="7" id="KW-0498">Mitosis</keyword>
<dbReference type="GO" id="GO:0005634">
    <property type="term" value="C:nucleus"/>
    <property type="evidence" value="ECO:0007669"/>
    <property type="project" value="UniProtKB-SubCell"/>
</dbReference>
<keyword evidence="9" id="KW-0175">Coiled coil</keyword>
<dbReference type="PANTHER" id="PTHR18902:SF27">
    <property type="entry name" value="CENTROSOMAL PROTEIN OF 164 KDA"/>
    <property type="match status" value="1"/>
</dbReference>
<keyword evidence="4" id="KW-0597">Phosphoprotein</keyword>
<evidence type="ECO:0000256" key="12">
    <source>
        <dbReference type="ARBA" id="ARBA00023242"/>
    </source>
</evidence>
<evidence type="ECO:0000256" key="13">
    <source>
        <dbReference type="ARBA" id="ARBA00023306"/>
    </source>
</evidence>
<dbReference type="InterPro" id="IPR001202">
    <property type="entry name" value="WW_dom"/>
</dbReference>
<gene>
    <name evidence="19" type="ORF">HJG63_002687</name>
</gene>
<dbReference type="Gene3D" id="3.30.1470.10">
    <property type="entry name" value="Photosystem I PsaD, reaction center subunit II"/>
    <property type="match status" value="1"/>
</dbReference>
<dbReference type="SMART" id="SM00456">
    <property type="entry name" value="WW"/>
    <property type="match status" value="1"/>
</dbReference>
<evidence type="ECO:0000256" key="17">
    <source>
        <dbReference type="SAM" id="MobiDB-lite"/>
    </source>
</evidence>
<dbReference type="CDD" id="cd00201">
    <property type="entry name" value="WW"/>
    <property type="match status" value="1"/>
</dbReference>
<feature type="domain" description="WW" evidence="18">
    <location>
        <begin position="56"/>
        <end position="89"/>
    </location>
</feature>
<evidence type="ECO:0000256" key="6">
    <source>
        <dbReference type="ARBA" id="ARBA00022763"/>
    </source>
</evidence>
<feature type="compositionally biased region" description="Basic residues" evidence="17">
    <location>
        <begin position="109"/>
        <end position="121"/>
    </location>
</feature>
<evidence type="ECO:0000256" key="14">
    <source>
        <dbReference type="ARBA" id="ARBA00056906"/>
    </source>
</evidence>
<keyword evidence="3" id="KW-0963">Cytoplasm</keyword>
<evidence type="ECO:0000313" key="19">
    <source>
        <dbReference type="EMBL" id="KAF6464477.1"/>
    </source>
</evidence>
<dbReference type="Proteomes" id="UP000593571">
    <property type="component" value="Unassembled WGS sequence"/>
</dbReference>
<comment type="subunit">
    <text evidence="15">Interacts (via N-terminus) with ATRIP. Interacts with ATM, ATR and MDC1. Interacts with XPA (via N-terminus) upon UV irradiation. Interacts with CEP83, CCDC92, TTBK2, DVL3, NPHP3 and weakly with NPHP4. Interacts with DZIP1.</text>
</comment>
<keyword evidence="11" id="KW-0206">Cytoskeleton</keyword>
<dbReference type="GO" id="GO:0005813">
    <property type="term" value="C:centrosome"/>
    <property type="evidence" value="ECO:0007669"/>
    <property type="project" value="TreeGrafter"/>
</dbReference>
<keyword evidence="10" id="KW-0234">DNA repair</keyword>
<reference evidence="19 20" key="1">
    <citation type="journal article" date="2020" name="Nature">
        <title>Six reference-quality genomes reveal evolution of bat adaptations.</title>
        <authorList>
            <person name="Jebb D."/>
            <person name="Huang Z."/>
            <person name="Pippel M."/>
            <person name="Hughes G.M."/>
            <person name="Lavrichenko K."/>
            <person name="Devanna P."/>
            <person name="Winkler S."/>
            <person name="Jermiin L.S."/>
            <person name="Skirmuntt E.C."/>
            <person name="Katzourakis A."/>
            <person name="Burkitt-Gray L."/>
            <person name="Ray D.A."/>
            <person name="Sullivan K.A.M."/>
            <person name="Roscito J.G."/>
            <person name="Kirilenko B.M."/>
            <person name="Davalos L.M."/>
            <person name="Corthals A.P."/>
            <person name="Power M.L."/>
            <person name="Jones G."/>
            <person name="Ransome R.D."/>
            <person name="Dechmann D.K.N."/>
            <person name="Locatelli A.G."/>
            <person name="Puechmaille S.J."/>
            <person name="Fedrigo O."/>
            <person name="Jarvis E.D."/>
            <person name="Hiller M."/>
            <person name="Vernes S.C."/>
            <person name="Myers E.W."/>
            <person name="Teeling E.C."/>
        </authorList>
    </citation>
    <scope>NUCLEOTIDE SEQUENCE [LARGE SCALE GENOMIC DNA]</scope>
    <source>
        <strain evidence="19">MRouAeg1</strain>
        <tissue evidence="19">Muscle</tissue>
    </source>
</reference>
<dbReference type="FunFam" id="3.30.1470.10:FF:000001">
    <property type="entry name" value="Centrosomal protein of 164 kDa"/>
    <property type="match status" value="1"/>
</dbReference>
<evidence type="ECO:0000256" key="4">
    <source>
        <dbReference type="ARBA" id="ARBA00022553"/>
    </source>
</evidence>
<organism evidence="19 20">
    <name type="scientific">Rousettus aegyptiacus</name>
    <name type="common">Egyptian fruit bat</name>
    <name type="synonym">Pteropus aegyptiacus</name>
    <dbReference type="NCBI Taxonomy" id="9407"/>
    <lineage>
        <taxon>Eukaryota</taxon>
        <taxon>Metazoa</taxon>
        <taxon>Chordata</taxon>
        <taxon>Craniata</taxon>
        <taxon>Vertebrata</taxon>
        <taxon>Euteleostomi</taxon>
        <taxon>Mammalia</taxon>
        <taxon>Eutheria</taxon>
        <taxon>Laurasiatheria</taxon>
        <taxon>Chiroptera</taxon>
        <taxon>Yinpterochiroptera</taxon>
        <taxon>Pteropodoidea</taxon>
        <taxon>Pteropodidae</taxon>
        <taxon>Rousettinae</taxon>
        <taxon>Rousettus</taxon>
    </lineage>
</organism>
<evidence type="ECO:0000256" key="5">
    <source>
        <dbReference type="ARBA" id="ARBA00022618"/>
    </source>
</evidence>
<dbReference type="GO" id="GO:0097539">
    <property type="term" value="C:ciliary transition fiber"/>
    <property type="evidence" value="ECO:0007669"/>
    <property type="project" value="TreeGrafter"/>
</dbReference>